<evidence type="ECO:0000256" key="12">
    <source>
        <dbReference type="ARBA" id="ARBA00022951"/>
    </source>
</evidence>
<reference evidence="23" key="1">
    <citation type="submission" date="2015-08" db="UniProtKB">
        <authorList>
            <consortium name="WormBaseParasite"/>
        </authorList>
    </citation>
    <scope>IDENTIFICATION</scope>
</reference>
<feature type="transmembrane region" description="Helical" evidence="20">
    <location>
        <begin position="137"/>
        <end position="156"/>
    </location>
</feature>
<feature type="transmembrane region" description="Helical" evidence="20">
    <location>
        <begin position="303"/>
        <end position="323"/>
    </location>
</feature>
<proteinExistence type="inferred from homology"/>
<dbReference type="SFLD" id="SFLDG00002">
    <property type="entry name" value="C1.7:_P-type_atpase_like"/>
    <property type="match status" value="1"/>
</dbReference>
<comment type="catalytic activity">
    <reaction evidence="18">
        <text>Ca(2+)(in) + ATP + H2O = Ca(2+)(out) + ADP + phosphate + H(+)</text>
        <dbReference type="Rhea" id="RHEA:18105"/>
        <dbReference type="ChEBI" id="CHEBI:15377"/>
        <dbReference type="ChEBI" id="CHEBI:15378"/>
        <dbReference type="ChEBI" id="CHEBI:29108"/>
        <dbReference type="ChEBI" id="CHEBI:30616"/>
        <dbReference type="ChEBI" id="CHEBI:43474"/>
        <dbReference type="ChEBI" id="CHEBI:456216"/>
        <dbReference type="EC" id="7.2.2.10"/>
    </reaction>
    <physiologicalReaction direction="left-to-right" evidence="18">
        <dbReference type="Rhea" id="RHEA:18106"/>
    </physiologicalReaction>
</comment>
<keyword evidence="6 20" id="KW-0812">Transmembrane</keyword>
<organism evidence="23">
    <name type="scientific">Strongyloides stercoralis</name>
    <name type="common">Threadworm</name>
    <dbReference type="NCBI Taxonomy" id="6248"/>
    <lineage>
        <taxon>Eukaryota</taxon>
        <taxon>Metazoa</taxon>
        <taxon>Ecdysozoa</taxon>
        <taxon>Nematoda</taxon>
        <taxon>Chromadorea</taxon>
        <taxon>Rhabditida</taxon>
        <taxon>Tylenchina</taxon>
        <taxon>Panagrolaimomorpha</taxon>
        <taxon>Strongyloidoidea</taxon>
        <taxon>Strongyloididae</taxon>
        <taxon>Strongyloides</taxon>
    </lineage>
</organism>
<evidence type="ECO:0000256" key="11">
    <source>
        <dbReference type="ARBA" id="ARBA00022842"/>
    </source>
</evidence>
<evidence type="ECO:0000256" key="6">
    <source>
        <dbReference type="ARBA" id="ARBA00022692"/>
    </source>
</evidence>
<dbReference type="SUPFAM" id="SSF81665">
    <property type="entry name" value="Calcium ATPase, transmembrane domain M"/>
    <property type="match status" value="1"/>
</dbReference>
<dbReference type="FunFam" id="2.70.150.10:FF:000008">
    <property type="entry name" value="Calcium-transporting ATPase"/>
    <property type="match status" value="1"/>
</dbReference>
<dbReference type="SUPFAM" id="SSF81653">
    <property type="entry name" value="Calcium ATPase, transduction domain A"/>
    <property type="match status" value="1"/>
</dbReference>
<evidence type="ECO:0000256" key="3">
    <source>
        <dbReference type="ARBA" id="ARBA00005675"/>
    </source>
</evidence>
<dbReference type="GO" id="GO:0016887">
    <property type="term" value="F:ATP hydrolysis activity"/>
    <property type="evidence" value="ECO:0007669"/>
    <property type="project" value="InterPro"/>
</dbReference>
<feature type="transmembrane region" description="Helical" evidence="20">
    <location>
        <begin position="343"/>
        <end position="360"/>
    </location>
</feature>
<comment type="caution">
    <text evidence="20">Lacks conserved residue(s) required for the propagation of feature annotation.</text>
</comment>
<dbReference type="InterPro" id="IPR059000">
    <property type="entry name" value="ATPase_P-type_domA"/>
</dbReference>
<dbReference type="GO" id="GO:0005388">
    <property type="term" value="F:P-type calcium transporter activity"/>
    <property type="evidence" value="ECO:0007669"/>
    <property type="project" value="UniProtKB-EC"/>
</dbReference>
<dbReference type="GO" id="GO:0046872">
    <property type="term" value="F:metal ion binding"/>
    <property type="evidence" value="ECO:0007669"/>
    <property type="project" value="UniProtKB-KW"/>
</dbReference>
<comment type="function">
    <text evidence="20">Catalyzes the hydrolysis of ATP coupled with the transport of calcium.</text>
</comment>
<evidence type="ECO:0000313" key="22">
    <source>
        <dbReference type="Proteomes" id="UP000035681"/>
    </source>
</evidence>
<accession>A0A0K0EK19</accession>
<dbReference type="EC" id="7.2.2.10" evidence="20"/>
<dbReference type="PRINTS" id="PR00120">
    <property type="entry name" value="HATPASE"/>
</dbReference>
<keyword evidence="5 20" id="KW-0109">Calcium transport</keyword>
<evidence type="ECO:0000256" key="17">
    <source>
        <dbReference type="ARBA" id="ARBA00023136"/>
    </source>
</evidence>
<keyword evidence="16 20" id="KW-0406">Ion transport</keyword>
<dbReference type="WBParaSite" id="SSTP_0000980900.1">
    <property type="protein sequence ID" value="SSTP_0000980900.1"/>
    <property type="gene ID" value="SSTP_0000980900"/>
</dbReference>
<dbReference type="GO" id="GO:0033017">
    <property type="term" value="C:sarcoplasmic reticulum membrane"/>
    <property type="evidence" value="ECO:0007669"/>
    <property type="project" value="UniProtKB-SubCell"/>
</dbReference>
<evidence type="ECO:0000256" key="19">
    <source>
        <dbReference type="ARBA" id="ARBA00047330"/>
    </source>
</evidence>
<dbReference type="InterPro" id="IPR006413">
    <property type="entry name" value="P-type_ATPase_IIA_PMR1"/>
</dbReference>
<dbReference type="InterPro" id="IPR004014">
    <property type="entry name" value="ATPase_P-typ_cation-transptr_N"/>
</dbReference>
<comment type="subcellular location">
    <subcellularLocation>
        <location evidence="1">Golgi apparatus</location>
        <location evidence="1">trans-Golgi network membrane</location>
        <topology evidence="1">Multi-pass membrane protein</topology>
    </subcellularLocation>
    <subcellularLocation>
        <location evidence="20">Membrane</location>
        <topology evidence="20">Multi-pass membrane protein</topology>
    </subcellularLocation>
    <subcellularLocation>
        <location evidence="2">Sarcoplasmic reticulum membrane</location>
        <topology evidence="2">Multi-pass membrane protein</topology>
    </subcellularLocation>
</comment>
<dbReference type="Gene3D" id="2.70.150.10">
    <property type="entry name" value="Calcium-transporting ATPase, cytoplasmic transduction domain A"/>
    <property type="match status" value="1"/>
</dbReference>
<keyword evidence="8 20" id="KW-0547">Nucleotide-binding</keyword>
<dbReference type="FunFam" id="3.40.1110.10:FF:000006">
    <property type="entry name" value="Calcium-transporting ATPase"/>
    <property type="match status" value="1"/>
</dbReference>
<dbReference type="InterPro" id="IPR006068">
    <property type="entry name" value="ATPase_P-typ_cation-transptr_C"/>
</dbReference>
<dbReference type="SFLD" id="SFLDS00003">
    <property type="entry name" value="Haloacid_Dehalogenase"/>
    <property type="match status" value="1"/>
</dbReference>
<dbReference type="WBParaSite" id="TCONS_00010147.p1">
    <property type="protein sequence ID" value="TCONS_00010147.p1"/>
    <property type="gene ID" value="XLOC_007848"/>
</dbReference>
<keyword evidence="15" id="KW-0333">Golgi apparatus</keyword>
<dbReference type="SFLD" id="SFLDF00027">
    <property type="entry name" value="p-type_atpase"/>
    <property type="match status" value="1"/>
</dbReference>
<evidence type="ECO:0000256" key="5">
    <source>
        <dbReference type="ARBA" id="ARBA00022568"/>
    </source>
</evidence>
<dbReference type="InterPro" id="IPR001757">
    <property type="entry name" value="P_typ_ATPase"/>
</dbReference>
<dbReference type="Pfam" id="PF00689">
    <property type="entry name" value="Cation_ATPase_C"/>
    <property type="match status" value="1"/>
</dbReference>
<feature type="transmembrane region" description="Helical" evidence="20">
    <location>
        <begin position="910"/>
        <end position="929"/>
    </location>
</feature>
<comment type="catalytic activity">
    <reaction evidence="19">
        <text>Mn(2+)(in) + ATP + H2O = Mn(2+)(out) + ADP + phosphate + H(+)</text>
        <dbReference type="Rhea" id="RHEA:66820"/>
        <dbReference type="ChEBI" id="CHEBI:15377"/>
        <dbReference type="ChEBI" id="CHEBI:15378"/>
        <dbReference type="ChEBI" id="CHEBI:29035"/>
        <dbReference type="ChEBI" id="CHEBI:30616"/>
        <dbReference type="ChEBI" id="CHEBI:43474"/>
        <dbReference type="ChEBI" id="CHEBI:456216"/>
    </reaction>
    <physiologicalReaction direction="left-to-right" evidence="19">
        <dbReference type="Rhea" id="RHEA:66821"/>
    </physiologicalReaction>
</comment>
<feature type="transmembrane region" description="Helical" evidence="20">
    <location>
        <begin position="877"/>
        <end position="898"/>
    </location>
</feature>
<dbReference type="Pfam" id="PF00122">
    <property type="entry name" value="E1-E2_ATPase"/>
    <property type="match status" value="1"/>
</dbReference>
<dbReference type="InterPro" id="IPR023214">
    <property type="entry name" value="HAD_sf"/>
</dbReference>
<dbReference type="Gene3D" id="3.40.50.1000">
    <property type="entry name" value="HAD superfamily/HAD-like"/>
    <property type="match status" value="1"/>
</dbReference>
<sequence length="953" mass="104396">MDINVEEKFKDSHVLNSYQNTLPPGDETIYNQKNLHLTTTIGWGNKEEVEMYQNLNAYRASQLSSLEIVDILKSNTSFGLSQEEAKRRINYSGYNEFDVKEKESLTSKYLEQFKNPLIMLLLGSAIVSILMKQYDDAVSITIAVIIVVTVGFIQEYKSEKTLEKLNKLVPPQARVIREGMEVCFLARELVPGDIVVLSLGDRVPADVRIIEATELHIDESSFTGENEPKCKHIFPIDTDMSKSIGHLDNIGFMGTLVKQGHGKGIVIATGSNSQFGEVFKMMQNEESPKTPLQNSMDILGKTLSFYSFVFIGIIFLIGLIQGRNALDMFQIGVSLCVSSIPEGLPIVVAVTLAIGVIRMANRNAVIKKLSAVESLGCVTVICSDKTGTLTKNEMTATIVFSADGIRADVSGIGFDWKDGEVKVGMEKVWEYSHPSISKVIEIGTVCNNATIMKDQILGQPTEGALIVLSIKSHLDGTKNNYLRIHEDPFSSEKKIMTVHVKSLNDGEEIIMMKGAVEEVLERCNTFLQNGQVPIGLSDEKSSEIISLGKGLGSSGLRVIGMAFGNHLGNLCFAGMVGILDPPREGVDEAIAVVQDSGVSVKMVTGDAVEIACNIGGRLGIYKSGDGIMSGPQIDKLSDTELESCIRNVSIFYRTCPKHKLRIVKAFQALGEIVAMTGDGVNDAVALKKSDIGISMGKTGTDVCKEASDMVLLDDNFLTIRAAIEEGKGVYHNITNFVKFQLSTSVAALSLIAISTILHLENPLNPLQILLINIIMDGPPALSLGVEPVDSDIIKQKPRNVKEPLLNKDLIINVLISASIIVIGTMGVFYIEMAADNIVTARDTTMTFTCFVFFDMWNALSCRSSRKMIWEINLCQNLSFTLAVCGSVASILAIVYVPLLQKVFLTEALNITDILFLAIMTSSVFIVNEIKKFFDIKKRKNGGYNYIVSENKIF</sequence>
<keyword evidence="22" id="KW-1185">Reference proteome</keyword>
<dbReference type="GO" id="GO:0005524">
    <property type="term" value="F:ATP binding"/>
    <property type="evidence" value="ECO:0007669"/>
    <property type="project" value="UniProtKB-KW"/>
</dbReference>
<evidence type="ECO:0000256" key="1">
    <source>
        <dbReference type="ARBA" id="ARBA00004166"/>
    </source>
</evidence>
<dbReference type="PROSITE" id="PS00154">
    <property type="entry name" value="ATPASE_E1_E2"/>
    <property type="match status" value="1"/>
</dbReference>
<evidence type="ECO:0000256" key="16">
    <source>
        <dbReference type="ARBA" id="ARBA00023065"/>
    </source>
</evidence>
<evidence type="ECO:0000256" key="20">
    <source>
        <dbReference type="RuleBase" id="RU361146"/>
    </source>
</evidence>
<dbReference type="PRINTS" id="PR00119">
    <property type="entry name" value="CATATPASE"/>
</dbReference>
<evidence type="ECO:0000256" key="13">
    <source>
        <dbReference type="ARBA" id="ARBA00022967"/>
    </source>
</evidence>
<dbReference type="SMART" id="SM00831">
    <property type="entry name" value="Cation_ATPase_N"/>
    <property type="match status" value="1"/>
</dbReference>
<keyword evidence="17 20" id="KW-0472">Membrane</keyword>
<dbReference type="Pfam" id="PF00690">
    <property type="entry name" value="Cation_ATPase_N"/>
    <property type="match status" value="1"/>
</dbReference>
<evidence type="ECO:0000256" key="10">
    <source>
        <dbReference type="ARBA" id="ARBA00022840"/>
    </source>
</evidence>
<evidence type="ECO:0000259" key="21">
    <source>
        <dbReference type="SMART" id="SM00831"/>
    </source>
</evidence>
<feature type="transmembrane region" description="Helical" evidence="20">
    <location>
        <begin position="836"/>
        <end position="856"/>
    </location>
</feature>
<dbReference type="AlphaFoldDB" id="A0A0K0EK19"/>
<dbReference type="InterPro" id="IPR018303">
    <property type="entry name" value="ATPase_P-typ_P_site"/>
</dbReference>
<keyword evidence="12" id="KW-0703">Sarcoplasmic reticulum</keyword>
<evidence type="ECO:0000256" key="18">
    <source>
        <dbReference type="ARBA" id="ARBA00047282"/>
    </source>
</evidence>
<evidence type="ECO:0000256" key="4">
    <source>
        <dbReference type="ARBA" id="ARBA00022448"/>
    </source>
</evidence>
<dbReference type="InterPro" id="IPR023299">
    <property type="entry name" value="ATPase_P-typ_cyto_dom_N"/>
</dbReference>
<dbReference type="NCBIfam" id="TIGR01494">
    <property type="entry name" value="ATPase_P-type"/>
    <property type="match status" value="2"/>
</dbReference>
<feature type="transmembrane region" description="Helical" evidence="20">
    <location>
        <begin position="809"/>
        <end position="830"/>
    </location>
</feature>
<dbReference type="InterPro" id="IPR044492">
    <property type="entry name" value="P_typ_ATPase_HD_dom"/>
</dbReference>
<dbReference type="PANTHER" id="PTHR42861">
    <property type="entry name" value="CALCIUM-TRANSPORTING ATPASE"/>
    <property type="match status" value="1"/>
</dbReference>
<evidence type="ECO:0000256" key="2">
    <source>
        <dbReference type="ARBA" id="ARBA00004326"/>
    </source>
</evidence>
<dbReference type="NCBIfam" id="TIGR01522">
    <property type="entry name" value="ATPase-IIA2_Ca"/>
    <property type="match status" value="1"/>
</dbReference>
<dbReference type="GO" id="GO:0005794">
    <property type="term" value="C:Golgi apparatus"/>
    <property type="evidence" value="ECO:0007669"/>
    <property type="project" value="UniProtKB-SubCell"/>
</dbReference>
<keyword evidence="4 20" id="KW-0813">Transport</keyword>
<dbReference type="InterPro" id="IPR023298">
    <property type="entry name" value="ATPase_P-typ_TM_dom_sf"/>
</dbReference>
<keyword evidence="9 20" id="KW-0106">Calcium</keyword>
<evidence type="ECO:0000313" key="23">
    <source>
        <dbReference type="WBParaSite" id="SSTP_0000980900.1"/>
    </source>
</evidence>
<keyword evidence="7" id="KW-0479">Metal-binding</keyword>
<comment type="similarity">
    <text evidence="3">Belongs to the cation transport ATPase (P-type) (TC 3.A.3) family. Type IIA subfamily.</text>
</comment>
<evidence type="ECO:0000256" key="15">
    <source>
        <dbReference type="ARBA" id="ARBA00023034"/>
    </source>
</evidence>
<keyword evidence="10 20" id="KW-0067">ATP-binding</keyword>
<dbReference type="Gene3D" id="1.20.1110.10">
    <property type="entry name" value="Calcium-transporting ATPase, transmembrane domain"/>
    <property type="match status" value="1"/>
</dbReference>
<feature type="domain" description="Cation-transporting P-type ATPase N-terminal" evidence="21">
    <location>
        <begin position="59"/>
        <end position="133"/>
    </location>
</feature>
<dbReference type="SUPFAM" id="SSF56784">
    <property type="entry name" value="HAD-like"/>
    <property type="match status" value="1"/>
</dbReference>
<dbReference type="InterPro" id="IPR008250">
    <property type="entry name" value="ATPase_P-typ_transduc_dom_A_sf"/>
</dbReference>
<evidence type="ECO:0000256" key="9">
    <source>
        <dbReference type="ARBA" id="ARBA00022837"/>
    </source>
</evidence>
<protein>
    <recommendedName>
        <fullName evidence="20">Calcium-transporting ATPase</fullName>
        <ecNumber evidence="20">7.2.2.10</ecNumber>
    </recommendedName>
</protein>
<dbReference type="STRING" id="6248.A0A0K0EK19"/>
<keyword evidence="11" id="KW-0460">Magnesium</keyword>
<keyword evidence="14 20" id="KW-1133">Transmembrane helix</keyword>
<keyword evidence="13" id="KW-1278">Translocase</keyword>
<evidence type="ECO:0000256" key="14">
    <source>
        <dbReference type="ARBA" id="ARBA00022989"/>
    </source>
</evidence>
<evidence type="ECO:0000256" key="7">
    <source>
        <dbReference type="ARBA" id="ARBA00022723"/>
    </source>
</evidence>
<dbReference type="Proteomes" id="UP000035681">
    <property type="component" value="Unplaced"/>
</dbReference>
<dbReference type="InterPro" id="IPR036412">
    <property type="entry name" value="HAD-like_sf"/>
</dbReference>
<name>A0A0K0EK19_STRER</name>
<dbReference type="Gene3D" id="3.40.1110.10">
    <property type="entry name" value="Calcium-transporting ATPase, cytoplasmic domain N"/>
    <property type="match status" value="1"/>
</dbReference>
<dbReference type="Pfam" id="PF13246">
    <property type="entry name" value="Cation_ATPase"/>
    <property type="match status" value="1"/>
</dbReference>
<evidence type="ECO:0000256" key="8">
    <source>
        <dbReference type="ARBA" id="ARBA00022741"/>
    </source>
</evidence>